<feature type="transmembrane region" description="Helical" evidence="1">
    <location>
        <begin position="375"/>
        <end position="398"/>
    </location>
</feature>
<feature type="transmembrane region" description="Helical" evidence="1">
    <location>
        <begin position="277"/>
        <end position="299"/>
    </location>
</feature>
<evidence type="ECO:0000313" key="3">
    <source>
        <dbReference type="EMBL" id="ATE50868.1"/>
    </source>
</evidence>
<feature type="transmembrane region" description="Helical" evidence="1">
    <location>
        <begin position="239"/>
        <end position="257"/>
    </location>
</feature>
<feature type="transmembrane region" description="Helical" evidence="1">
    <location>
        <begin position="336"/>
        <end position="355"/>
    </location>
</feature>
<organism evidence="3">
    <name type="scientific">Actinoplanes tsinanensis</name>
    <dbReference type="NCBI Taxonomy" id="2039464"/>
    <lineage>
        <taxon>Bacteria</taxon>
        <taxon>Bacillati</taxon>
        <taxon>Actinomycetota</taxon>
        <taxon>Actinomycetes</taxon>
        <taxon>Micromonosporales</taxon>
        <taxon>Micromonosporaceae</taxon>
        <taxon>Actinoplanes</taxon>
    </lineage>
</organism>
<feature type="transmembrane region" description="Helical" evidence="1">
    <location>
        <begin position="704"/>
        <end position="726"/>
    </location>
</feature>
<feature type="transmembrane region" description="Helical" evidence="1">
    <location>
        <begin position="481"/>
        <end position="498"/>
    </location>
</feature>
<dbReference type="EMBL" id="MF462127">
    <property type="protein sequence ID" value="ATE50868.1"/>
    <property type="molecule type" value="Genomic_DNA"/>
</dbReference>
<feature type="transmembrane region" description="Helical" evidence="1">
    <location>
        <begin position="665"/>
        <end position="684"/>
    </location>
</feature>
<feature type="transmembrane region" description="Helical" evidence="1">
    <location>
        <begin position="518"/>
        <end position="536"/>
    </location>
</feature>
<feature type="chain" id="PRO_5012154583" evidence="2">
    <location>
        <begin position="21"/>
        <end position="846"/>
    </location>
</feature>
<keyword evidence="2" id="KW-0732">Signal</keyword>
<dbReference type="InterPro" id="IPR046176">
    <property type="entry name" value="DUF6185"/>
</dbReference>
<reference evidence="3" key="1">
    <citation type="journal article" date="2017" name="Acta Pharm. Sin. B (APSB)">
        <title>Biosynthesis of the antibiotic chuangxinmycin from Actinoplanes tsinanensis.</title>
        <authorList>
            <person name="Shi Y."/>
            <person name="Jiang Z."/>
            <person name="Li X."/>
            <person name="Zuo L."/>
            <person name="Lei X."/>
            <person name="Yu L."/>
            <person name="Wu L."/>
            <person name="Jiang J."/>
            <person name="Hong B."/>
        </authorList>
    </citation>
    <scope>NUCLEOTIDE SEQUENCE</scope>
    <source>
        <strain evidence="3">CPCC 200056</strain>
    </source>
</reference>
<dbReference type="AlphaFoldDB" id="A0A290YXR8"/>
<feature type="transmembrane region" description="Helical" evidence="1">
    <location>
        <begin position="311"/>
        <end position="329"/>
    </location>
</feature>
<evidence type="ECO:0000256" key="1">
    <source>
        <dbReference type="SAM" id="Phobius"/>
    </source>
</evidence>
<feature type="transmembrane region" description="Helical" evidence="1">
    <location>
        <begin position="419"/>
        <end position="440"/>
    </location>
</feature>
<feature type="transmembrane region" description="Helical" evidence="1">
    <location>
        <begin position="816"/>
        <end position="833"/>
    </location>
</feature>
<feature type="signal peptide" evidence="2">
    <location>
        <begin position="1"/>
        <end position="20"/>
    </location>
</feature>
<name>A0A290YXR8_9ACTN</name>
<protein>
    <submittedName>
        <fullName evidence="3">Membrane protein</fullName>
    </submittedName>
</protein>
<sequence>MSAVLGVLLAISLATAPAHAAVRSAAAVDVCRSAALSKARVSTWVRLEHRDGTYSRIRSELSVEVPEDWPLAKDLLLSEDSRRYVAAMSCLTRTDRGRQRRWSEWRSSRPTVASTKSGGVKVVDRTHSWVNVYRAHIDVGTWRVRAGAERWTVQLQAPSALNAARWDEIRVEPGAPGAESATPRPDEGRGATALVWHPQNHREKAAAPAVSVALKPSWQRSWAAQNDRLVAVALDRGGWLLWDATSAALLLYATVLYRRRSAPPTQAQERTLRNLSLWAKALVVLVALTSMDDVLIRYVQRRGDGLLLDEQIPRGNAFALAAVIVLFCVGRPRRRIWAAAAVLAVPTVAALPQWFELSPQRFVSDDEWAVTLAAQGVAACCMLALLGLGFVTAAWRLAVDGDLLPMSRRHPGHARVLRLRIAGPVILVCTAAVAICFALAQERNWQRATWLSDRSDPAYATGQWSDRVWEAVWSVANGQDWLSWQAWLLTGVAVLAVLRTWRAPASVSPLDDPADRLLFLAFFAIVAAASGGYFLGNEVLTGLWIPLSMLALYWVVVPFTHRSVLAQPFERSGRPLADSAGPGARTVLLAKARSYRETHAELRRLDQGLFGDVPPKRSDLEQELSDLHNWPTAGGSDRLPAKVSVVDGALALGPRDTWWANGSRCARLALVPAVPAALLLAWVWKVKGEAWHATLHEQFGLPDVLLLFVGEMVMFTSSAFVLGALWRHLPGQRGAAKALPVTLAFALPIGLDALVYRFTGESTANLALAVSAMLFVLTVTSIALDFDTFRGERRYWQSRLGLLLSIYQMRYYSLQAAYLIAQVVAMITIWEFFAEPDVVPKPSDSK</sequence>
<evidence type="ECO:0000256" key="2">
    <source>
        <dbReference type="SAM" id="SignalP"/>
    </source>
</evidence>
<feature type="transmembrane region" description="Helical" evidence="1">
    <location>
        <begin position="738"/>
        <end position="758"/>
    </location>
</feature>
<feature type="transmembrane region" description="Helical" evidence="1">
    <location>
        <begin position="764"/>
        <end position="784"/>
    </location>
</feature>
<keyword evidence="1" id="KW-1133">Transmembrane helix</keyword>
<keyword evidence="1" id="KW-0812">Transmembrane</keyword>
<proteinExistence type="predicted"/>
<keyword evidence="1" id="KW-0472">Membrane</keyword>
<accession>A0A290YXR8</accession>
<feature type="transmembrane region" description="Helical" evidence="1">
    <location>
        <begin position="542"/>
        <end position="561"/>
    </location>
</feature>
<dbReference type="Pfam" id="PF19683">
    <property type="entry name" value="DUF6185"/>
    <property type="match status" value="1"/>
</dbReference>